<organism evidence="3 4">
    <name type="scientific">Panicum virgatum</name>
    <name type="common">Blackwell switchgrass</name>
    <dbReference type="NCBI Taxonomy" id="38727"/>
    <lineage>
        <taxon>Eukaryota</taxon>
        <taxon>Viridiplantae</taxon>
        <taxon>Streptophyta</taxon>
        <taxon>Embryophyta</taxon>
        <taxon>Tracheophyta</taxon>
        <taxon>Spermatophyta</taxon>
        <taxon>Magnoliopsida</taxon>
        <taxon>Liliopsida</taxon>
        <taxon>Poales</taxon>
        <taxon>Poaceae</taxon>
        <taxon>PACMAD clade</taxon>
        <taxon>Panicoideae</taxon>
        <taxon>Panicodae</taxon>
        <taxon>Paniceae</taxon>
        <taxon>Panicinae</taxon>
        <taxon>Panicum</taxon>
        <taxon>Panicum sect. Hiantes</taxon>
    </lineage>
</organism>
<evidence type="ECO:0000313" key="4">
    <source>
        <dbReference type="Proteomes" id="UP000823388"/>
    </source>
</evidence>
<protein>
    <submittedName>
        <fullName evidence="3">Uncharacterized protein</fullName>
    </submittedName>
</protein>
<keyword evidence="2" id="KW-0812">Transmembrane</keyword>
<comment type="caution">
    <text evidence="3">The sequence shown here is derived from an EMBL/GenBank/DDBJ whole genome shotgun (WGS) entry which is preliminary data.</text>
</comment>
<keyword evidence="4" id="KW-1185">Reference proteome</keyword>
<feature type="transmembrane region" description="Helical" evidence="2">
    <location>
        <begin position="31"/>
        <end position="48"/>
    </location>
</feature>
<accession>A0A8T0WVG9</accession>
<name>A0A8T0WVG9_PANVG</name>
<proteinExistence type="predicted"/>
<feature type="region of interest" description="Disordered" evidence="1">
    <location>
        <begin position="73"/>
        <end position="92"/>
    </location>
</feature>
<keyword evidence="2" id="KW-0472">Membrane</keyword>
<evidence type="ECO:0000313" key="3">
    <source>
        <dbReference type="EMBL" id="KAG2651840.1"/>
    </source>
</evidence>
<dbReference type="EMBL" id="CM029038">
    <property type="protein sequence ID" value="KAG2651840.1"/>
    <property type="molecule type" value="Genomic_DNA"/>
</dbReference>
<keyword evidence="2" id="KW-1133">Transmembrane helix</keyword>
<evidence type="ECO:0000256" key="1">
    <source>
        <dbReference type="SAM" id="MobiDB-lite"/>
    </source>
</evidence>
<sequence length="108" mass="11404">MAPRSHLLDLETDDVLFFYDGACHCSDRVGVAARVVVFLAVALLLHLVAPFRHAAAACGGLYGAYCLLIDRTTRQPRSRSSSSAGPLPRATTRRVMAGCGGAGIVCSK</sequence>
<dbReference type="AlphaFoldDB" id="A0A8T0WVG9"/>
<gene>
    <name evidence="3" type="ORF">PVAP13_1NG271238</name>
</gene>
<evidence type="ECO:0000256" key="2">
    <source>
        <dbReference type="SAM" id="Phobius"/>
    </source>
</evidence>
<reference evidence="3" key="1">
    <citation type="submission" date="2020-05" db="EMBL/GenBank/DDBJ databases">
        <title>WGS assembly of Panicum virgatum.</title>
        <authorList>
            <person name="Lovell J.T."/>
            <person name="Jenkins J."/>
            <person name="Shu S."/>
            <person name="Juenger T.E."/>
            <person name="Schmutz J."/>
        </authorList>
    </citation>
    <scope>NUCLEOTIDE SEQUENCE</scope>
    <source>
        <strain evidence="3">AP13</strain>
    </source>
</reference>
<dbReference type="Proteomes" id="UP000823388">
    <property type="component" value="Chromosome 1N"/>
</dbReference>